<reference evidence="1" key="1">
    <citation type="journal article" date="2016" name="Int. J. Syst. Evol. Microbiol.">
        <title>Pseudoxanthomonas helianthi sp. nov., isolated from roots of Jerusalem artichoke (Helianthus tuberosus).</title>
        <authorList>
            <person name="Kittiwongwattana C."/>
            <person name="Thawai C."/>
        </authorList>
    </citation>
    <scope>NUCLEOTIDE SEQUENCE</scope>
    <source>
        <strain evidence="1">110414</strain>
    </source>
</reference>
<name>A0A940X5S2_9GAMM</name>
<keyword evidence="2" id="KW-1185">Reference proteome</keyword>
<dbReference type="EMBL" id="JAGKTC010000004">
    <property type="protein sequence ID" value="MBP3985731.1"/>
    <property type="molecule type" value="Genomic_DNA"/>
</dbReference>
<reference evidence="1" key="2">
    <citation type="submission" date="2021-03" db="EMBL/GenBank/DDBJ databases">
        <authorList>
            <person name="Cao W."/>
        </authorList>
    </citation>
    <scope>NUCLEOTIDE SEQUENCE</scope>
    <source>
        <strain evidence="1">110414</strain>
    </source>
</reference>
<dbReference type="Proteomes" id="UP000673447">
    <property type="component" value="Unassembled WGS sequence"/>
</dbReference>
<sequence length="63" mass="7189">MNDRPWNSIDEGKYPAEICTVIVKTAHGEMQAKYIPNPEDPVEGFVVPADLARGEITHWKYPY</sequence>
<evidence type="ECO:0000313" key="1">
    <source>
        <dbReference type="EMBL" id="MBP3985731.1"/>
    </source>
</evidence>
<evidence type="ECO:0000313" key="2">
    <source>
        <dbReference type="Proteomes" id="UP000673447"/>
    </source>
</evidence>
<gene>
    <name evidence="1" type="ORF">J5837_15075</name>
</gene>
<dbReference type="RefSeq" id="WP_210537611.1">
    <property type="nucleotide sequence ID" value="NZ_JAGKTC010000004.1"/>
</dbReference>
<protein>
    <submittedName>
        <fullName evidence="1">Uncharacterized protein</fullName>
    </submittedName>
</protein>
<dbReference type="AlphaFoldDB" id="A0A940X5S2"/>
<accession>A0A940X5S2</accession>
<organism evidence="1 2">
    <name type="scientific">Pseudoxanthomonas helianthi</name>
    <dbReference type="NCBI Taxonomy" id="1453541"/>
    <lineage>
        <taxon>Bacteria</taxon>
        <taxon>Pseudomonadati</taxon>
        <taxon>Pseudomonadota</taxon>
        <taxon>Gammaproteobacteria</taxon>
        <taxon>Lysobacterales</taxon>
        <taxon>Lysobacteraceae</taxon>
        <taxon>Pseudoxanthomonas</taxon>
    </lineage>
</organism>
<comment type="caution">
    <text evidence="1">The sequence shown here is derived from an EMBL/GenBank/DDBJ whole genome shotgun (WGS) entry which is preliminary data.</text>
</comment>
<proteinExistence type="predicted"/>